<organism evidence="3 4">
    <name type="scientific">Patagioenas fasciata monilis</name>
    <dbReference type="NCBI Taxonomy" id="372326"/>
    <lineage>
        <taxon>Eukaryota</taxon>
        <taxon>Metazoa</taxon>
        <taxon>Chordata</taxon>
        <taxon>Craniata</taxon>
        <taxon>Vertebrata</taxon>
        <taxon>Euteleostomi</taxon>
        <taxon>Archelosauria</taxon>
        <taxon>Archosauria</taxon>
        <taxon>Dinosauria</taxon>
        <taxon>Saurischia</taxon>
        <taxon>Theropoda</taxon>
        <taxon>Coelurosauria</taxon>
        <taxon>Aves</taxon>
        <taxon>Neognathae</taxon>
        <taxon>Neoaves</taxon>
        <taxon>Columbimorphae</taxon>
        <taxon>Columbiformes</taxon>
        <taxon>Columbidae</taxon>
        <taxon>Patagioenas</taxon>
    </lineage>
</organism>
<dbReference type="Proteomes" id="UP000190648">
    <property type="component" value="Unassembled WGS sequence"/>
</dbReference>
<proteinExistence type="predicted"/>
<dbReference type="InterPro" id="IPR029246">
    <property type="entry name" value="TALPID3"/>
</dbReference>
<name>A0A1V4KA90_PATFA</name>
<dbReference type="STRING" id="372326.A0A1V4KA90"/>
<feature type="region of interest" description="Disordered" evidence="2">
    <location>
        <begin position="1573"/>
        <end position="1593"/>
    </location>
</feature>
<feature type="region of interest" description="Disordered" evidence="2">
    <location>
        <begin position="668"/>
        <end position="704"/>
    </location>
</feature>
<gene>
    <name evidence="3" type="ORF">AV530_009788</name>
</gene>
<feature type="region of interest" description="Disordered" evidence="2">
    <location>
        <begin position="182"/>
        <end position="201"/>
    </location>
</feature>
<evidence type="ECO:0000256" key="2">
    <source>
        <dbReference type="SAM" id="MobiDB-lite"/>
    </source>
</evidence>
<protein>
    <submittedName>
        <fullName evidence="3">Protein TALPID3</fullName>
    </submittedName>
</protein>
<feature type="coiled-coil region" evidence="1">
    <location>
        <begin position="483"/>
        <end position="510"/>
    </location>
</feature>
<evidence type="ECO:0000256" key="1">
    <source>
        <dbReference type="SAM" id="Coils"/>
    </source>
</evidence>
<dbReference type="OrthoDB" id="10057439at2759"/>
<feature type="compositionally biased region" description="Polar residues" evidence="2">
    <location>
        <begin position="1576"/>
        <end position="1588"/>
    </location>
</feature>
<dbReference type="GO" id="GO:0007224">
    <property type="term" value="P:smoothened signaling pathway"/>
    <property type="evidence" value="ECO:0007669"/>
    <property type="project" value="InterPro"/>
</dbReference>
<keyword evidence="1" id="KW-0175">Coiled coil</keyword>
<dbReference type="GO" id="GO:0005814">
    <property type="term" value="C:centriole"/>
    <property type="evidence" value="ECO:0007669"/>
    <property type="project" value="TreeGrafter"/>
</dbReference>
<dbReference type="Pfam" id="PF15324">
    <property type="entry name" value="TALPID3"/>
    <property type="match status" value="1"/>
</dbReference>
<feature type="region of interest" description="Disordered" evidence="2">
    <location>
        <begin position="1115"/>
        <end position="1148"/>
    </location>
</feature>
<feature type="compositionally biased region" description="Pro residues" evidence="2">
    <location>
        <begin position="1118"/>
        <end position="1131"/>
    </location>
</feature>
<feature type="compositionally biased region" description="Low complexity" evidence="2">
    <location>
        <begin position="1170"/>
        <end position="1190"/>
    </location>
</feature>
<accession>A0A1V4KA90</accession>
<dbReference type="EMBL" id="LSYS01003973">
    <property type="protein sequence ID" value="OPJ81314.1"/>
    <property type="molecule type" value="Genomic_DNA"/>
</dbReference>
<feature type="compositionally biased region" description="Basic and acidic residues" evidence="2">
    <location>
        <begin position="1222"/>
        <end position="1238"/>
    </location>
</feature>
<keyword evidence="4" id="KW-1185">Reference proteome</keyword>
<feature type="region of interest" description="Disordered" evidence="2">
    <location>
        <begin position="71"/>
        <end position="99"/>
    </location>
</feature>
<reference evidence="3 4" key="1">
    <citation type="submission" date="2016-02" db="EMBL/GenBank/DDBJ databases">
        <title>Band-tailed pigeon sequencing and assembly.</title>
        <authorList>
            <person name="Soares A.E."/>
            <person name="Novak B.J."/>
            <person name="Rice E.S."/>
            <person name="O'Connell B."/>
            <person name="Chang D."/>
            <person name="Weber S."/>
            <person name="Shapiro B."/>
        </authorList>
    </citation>
    <scope>NUCLEOTIDE SEQUENCE [LARGE SCALE GENOMIC DNA]</scope>
    <source>
        <strain evidence="3">BTP2013</strain>
        <tissue evidence="3">Blood</tissue>
    </source>
</reference>
<feature type="coiled-coil region" evidence="1">
    <location>
        <begin position="225"/>
        <end position="255"/>
    </location>
</feature>
<dbReference type="PANTHER" id="PTHR15721">
    <property type="entry name" value="KIAA0586 PROTEIN"/>
    <property type="match status" value="1"/>
</dbReference>
<sequence length="1627" mass="178182">MAAGGSPNLSQESLLSLTAADVLVHSTSVHREKPIESVTRAGGRGEKVTIAVKKLRDGVCPCPAPRVPPALAANRAPRSRATHGAPGRATPGVLSTQGHPEHLLSGEDSMKLMFLSQMDYPGEAVVQEDPSRLLEDSRRPKDDVFISQYATGQKEALRAVLKKKTQNTPVPKEVKVQLLGNASTGKKESVGQGTRSTHREVDSATTIAAATAAAIATTAPLLKVQNDLEAKVNSVSALLHKLQETDRQLQRVAEQQTNMRTQHEKPHCHDRVSELEKQMNTFMVQRIQHLEKLQEQQMNFQSRLISSAVNTGGLQQIHVPSSSLVTKQSEKPEQRLLINEASSCQSGLFPTSGAPGQAYSSQFQSCGVHTQKSSLQTPVPRRYAPEPVSKNVNLSKKENAVTEKENIPKSASEGEGRIVEHIPNSEEMPLRQIESSKAAALNSNKMNWHTERDRHPVLRTDSFPPLESSFRNGNSTEKTVKKAGDLLEDLGQLRREMRDMLQEANSWKSEMNDLIKSKTTVASDLPEHQQLNKPSILQNVKVPKSILRDAERILRGVQNNKKILEENLEAVIRAKEGGATYSFINALTTDRDVLEEIRIRKTVDEWIKAISVEIQAEMARNDLEQVKTDQKFPWIERTQNIKAVKTNKEIKAKPQKIQGCLAKKPLSAAKPLQKQAEDNTGKQRLRSYFSSERKEKRADGPVNGSAMVQNEDYLCRVYGKPIYQGHRSTLKKAPYLRFNSPSPKSKLQRPKVIEYVRGTKVKSARTQTCSHMQKVVTSPKIQHPLYALTQENQYLFSPSQDVPAIHGPLEGHLIPMAVPLGQTQISDTSVQPAGVVVGKPHPVTVTTTLPPVPPKPPDKIKKPNIAVIEMRSEKKDPPQLSVQVLPNVDIDSVSSDSVSVNHVQPGSEPALSPVNAVIQAPEDIRSEEEDTKFPGTNFIDVTDVVQDQEEERDEIPEFFEPLLELNGELKVASPKYNGPLFPPVASAPQQSSDVLDELIQRRETIENRLINWVEQEIMAKIISGMYPAQKETVPNVSTSDSEDSETVTSDIVEVAGGGGFQLFINAGVPVDSEMISHFVNEALSETIATMLGNEQAQKAVPATNVLPSATIKESLVPTPLPTPQATPPQTPPSEKELPPVKTPESSLSLTEISEDVHEHEKIKETGAEIPPGHVGTPVVTPVNTPPRTATPSPPASQWVSEAAKMESPKPPNPWDDAELPLEEEKPSPLAEDPFRPKAVEMSVANDEEPEALVLPARQPPARPLESLPCDPQVPSPAPTVSSEQSTQESSLTLTDTETETADRPISEGEVLFSYGQKLAARALAEGELSLPNLTESLTSTLRDANEMDYDPPSEGQVVRRLDKGCHRDPVLTLLAKLNQAPVAAQEGMHHLEDSDDSVGELSEGQRPRLTRAAERILMGHSVYMDRPTARTCENRPHQGFRSPSPGQLAQIGAEILRDTGASHGPMLMAELESPPVSDPILQAAQPSCRATSLSEGLSQGESGGAAQVQTVRPRVIHVRSKSEEMQQEGIHGDMDWTCIGTNTYLTSLPTGKSAAPHLNSDVSAAKVSAKLPSMKADNQTQSKQQPKSSGKHSMLATNWIGKWKCQFLRISATALNFPEDHPHPRMM</sequence>
<feature type="region of interest" description="Disordered" evidence="2">
    <location>
        <begin position="1165"/>
        <end position="1303"/>
    </location>
</feature>
<evidence type="ECO:0000313" key="3">
    <source>
        <dbReference type="EMBL" id="OPJ81314.1"/>
    </source>
</evidence>
<dbReference type="GO" id="GO:0036064">
    <property type="term" value="C:ciliary basal body"/>
    <property type="evidence" value="ECO:0007669"/>
    <property type="project" value="TreeGrafter"/>
</dbReference>
<feature type="compositionally biased region" description="Low complexity" evidence="2">
    <location>
        <begin position="1281"/>
        <end position="1295"/>
    </location>
</feature>
<comment type="caution">
    <text evidence="3">The sequence shown here is derived from an EMBL/GenBank/DDBJ whole genome shotgun (WGS) entry which is preliminary data.</text>
</comment>
<dbReference type="PANTHER" id="PTHR15721:SF2">
    <property type="entry name" value="PROTEIN TALPID3"/>
    <property type="match status" value="1"/>
</dbReference>
<feature type="coiled-coil region" evidence="1">
    <location>
        <begin position="547"/>
        <end position="574"/>
    </location>
</feature>
<evidence type="ECO:0000313" key="4">
    <source>
        <dbReference type="Proteomes" id="UP000190648"/>
    </source>
</evidence>